<dbReference type="EMBL" id="CAXAMM010018202">
    <property type="protein sequence ID" value="CAK9042890.1"/>
    <property type="molecule type" value="Genomic_DNA"/>
</dbReference>
<evidence type="ECO:0000313" key="2">
    <source>
        <dbReference type="Proteomes" id="UP001642464"/>
    </source>
</evidence>
<dbReference type="Proteomes" id="UP001642464">
    <property type="component" value="Unassembled WGS sequence"/>
</dbReference>
<dbReference type="PANTHER" id="PTHR23354">
    <property type="entry name" value="NUCLEOLAR PROTEIN 7/ESTROGEN RECEPTOR COACTIVATOR-RELATED"/>
    <property type="match status" value="1"/>
</dbReference>
<dbReference type="PROSITE" id="PS51886">
    <property type="entry name" value="TLDC"/>
    <property type="match status" value="1"/>
</dbReference>
<dbReference type="SMART" id="SM00584">
    <property type="entry name" value="TLDc"/>
    <property type="match status" value="1"/>
</dbReference>
<evidence type="ECO:0000313" key="1">
    <source>
        <dbReference type="EMBL" id="CAK9042890.1"/>
    </source>
</evidence>
<dbReference type="InterPro" id="IPR006571">
    <property type="entry name" value="TLDc_dom"/>
</dbReference>
<protein>
    <submittedName>
        <fullName evidence="1">Eak-7 homolog (TBC/LysM-associated domain-containing protein 1 (TLD domain-containing protein 1</fullName>
    </submittedName>
</protein>
<comment type="caution">
    <text evidence="1">The sequence shown here is derived from an EMBL/GenBank/DDBJ whole genome shotgun (WGS) entry which is preliminary data.</text>
</comment>
<name>A0ABP0LXU1_9DINO</name>
<gene>
    <name evidence="1" type="ORF">SCF082_LOCUS24606</name>
</gene>
<keyword evidence="2" id="KW-1185">Reference proteome</keyword>
<sequence>MGQGTSVEAEVARRETYGFSHEEYAELQKRLAVTPSTQRVELADFVRWFPVHLRSFVQPLFCYLGKERVGEGSAAWSALAQGLGRVVKSGVTWKELLQVWTEPAEEVRSPGVAAPELELCLELAVSLCYWCAVFKREAEESTGPSRLVAALRNAPMDSLSSLSSWLEGHLPMLPKAVASCLAQSLTGSAGIEPPPLPESRILEVGTSLLLRSCTARLWESEAWQPLYRDWCDGRSFNALLKGALFYDGPALLLLQTPEGHVLGGLSTVWSDNNGKFAGSTECWLFALQPSLAVCKSTSSSGNYFYLNSRNKYAPRGVGFGGQQNFFRLWVDADLEECYVLESDATYSSGWLLPSAGDRLQTPFQVAVLEVWGCGGPEAAQAQRAQRERVDGVREQARKVDKARLCDNEFDKEMLLANTFSATAASREDPKQVEGSKTDG</sequence>
<dbReference type="Pfam" id="PF07534">
    <property type="entry name" value="TLD"/>
    <property type="match status" value="1"/>
</dbReference>
<accession>A0ABP0LXU1</accession>
<proteinExistence type="predicted"/>
<reference evidence="1 2" key="1">
    <citation type="submission" date="2024-02" db="EMBL/GenBank/DDBJ databases">
        <authorList>
            <person name="Chen Y."/>
            <person name="Shah S."/>
            <person name="Dougan E. K."/>
            <person name="Thang M."/>
            <person name="Chan C."/>
        </authorList>
    </citation>
    <scope>NUCLEOTIDE SEQUENCE [LARGE SCALE GENOMIC DNA]</scope>
</reference>
<organism evidence="1 2">
    <name type="scientific">Durusdinium trenchii</name>
    <dbReference type="NCBI Taxonomy" id="1381693"/>
    <lineage>
        <taxon>Eukaryota</taxon>
        <taxon>Sar</taxon>
        <taxon>Alveolata</taxon>
        <taxon>Dinophyceae</taxon>
        <taxon>Suessiales</taxon>
        <taxon>Symbiodiniaceae</taxon>
        <taxon>Durusdinium</taxon>
    </lineage>
</organism>